<evidence type="ECO:0000256" key="4">
    <source>
        <dbReference type="ARBA" id="ARBA00022598"/>
    </source>
</evidence>
<keyword evidence="4" id="KW-0436">Ligase</keyword>
<keyword evidence="5" id="KW-0547">Nucleotide-binding</keyword>
<sequence>MLGVGARHLGIGIATSAGLLASARLLAEPSKASSEAQPGAPRKLVGLQSPVPSDIAIAQAAAVQNVADIATYAGILPSELEMHGTKMAKVSLDVRERLASRPDGNYVVVTGINPTPLGEGKSTTTVGVSQALGAHVGVPVFTCVRQPSMGPTFGIKGGAAGGGYAQVLPMEEFNLHMTGDIHAITAANNLLAAAIDTRMLHEATQSDGALFARLTPAGKDGVRRFAPVMLRRLSKLRINPALRGKERTDAALSDGEQLDLDADYEPQSLTDAEAGAFARLAIDPATITWNRVVDVNDRFLRKIAIGLGPAEKEHGGRSTGYDISVASEIMAVLALATGLGDMRERLGAMVVGASRARQPVSADDLGLGGALTVLMRDALKPTLMQTLEGTPVLVHAGPFANIAHGNSSIVADQIALKLVGRDGFVVTEAGFGADMGMEKFFDIKCRYSGLRPNCVLLVATVRALKMHGDGPAVVAGRPLPAAYRTEELALLAKGVCNMQKHIENAAKFGVPVVVCVNRFATDTEAELQLVKEAALKAGAEAAVVGAHHAHGGMGAVDVAKAVQAACAKSRADEARGEGGFRFLYPLEAPLKAKIETIAKEIYGASGVDYSEEAEAKLALYTEMGFDKLPICMAKTQYSFSHDAARKGVPTGFVLPIKDVRVSVGAGFVYPLCGDMSTMPGLPTRPAYYDVDIDQKTGKIVGLF</sequence>
<dbReference type="Pfam" id="PF01268">
    <property type="entry name" value="FTHFS"/>
    <property type="match status" value="1"/>
</dbReference>
<dbReference type="Proteomes" id="UP000751190">
    <property type="component" value="Unassembled WGS sequence"/>
</dbReference>
<dbReference type="Gene3D" id="3.10.410.10">
    <property type="entry name" value="Formyltetrahydrofolate synthetase, domain 3"/>
    <property type="match status" value="1"/>
</dbReference>
<evidence type="ECO:0000256" key="6">
    <source>
        <dbReference type="ARBA" id="ARBA00022840"/>
    </source>
</evidence>
<dbReference type="GO" id="GO:0005524">
    <property type="term" value="F:ATP binding"/>
    <property type="evidence" value="ECO:0007669"/>
    <property type="project" value="UniProtKB-KW"/>
</dbReference>
<keyword evidence="3" id="KW-0554">One-carbon metabolism</keyword>
<dbReference type="EMBL" id="HBEB01002950">
    <property type="protein sequence ID" value="CAD8267628.1"/>
    <property type="molecule type" value="Transcribed_RNA"/>
</dbReference>
<reference evidence="7" key="1">
    <citation type="submission" date="2021-01" db="EMBL/GenBank/DDBJ databases">
        <authorList>
            <person name="Corre E."/>
            <person name="Pelletier E."/>
            <person name="Niang G."/>
            <person name="Scheremetjew M."/>
            <person name="Finn R."/>
            <person name="Kale V."/>
            <person name="Holt S."/>
            <person name="Cochrane G."/>
            <person name="Meng A."/>
            <person name="Brown T."/>
            <person name="Cohen L."/>
        </authorList>
    </citation>
    <scope>NUCLEOTIDE SEQUENCE</scope>
    <source>
        <strain evidence="7">RCC1537</strain>
    </source>
</reference>
<comment type="pathway">
    <text evidence="1">One-carbon metabolism; tetrahydrofolate interconversion.</text>
</comment>
<protein>
    <recommendedName>
        <fullName evidence="2">formate--tetrahydrofolate ligase</fullName>
        <ecNumber evidence="2">6.3.4.3</ecNumber>
    </recommendedName>
</protein>
<dbReference type="HAMAP" id="MF_01543">
    <property type="entry name" value="FTHFS"/>
    <property type="match status" value="1"/>
</dbReference>
<dbReference type="Gene3D" id="3.40.50.300">
    <property type="entry name" value="P-loop containing nucleotide triphosphate hydrolases"/>
    <property type="match status" value="2"/>
</dbReference>
<gene>
    <name evidence="8" type="ORF">KFE25_003163</name>
    <name evidence="7" type="ORF">PLUT1463_LOCUS1942</name>
</gene>
<evidence type="ECO:0000313" key="7">
    <source>
        <dbReference type="EMBL" id="CAD8267628.1"/>
    </source>
</evidence>
<dbReference type="EC" id="6.3.4.3" evidence="2"/>
<dbReference type="GO" id="GO:0035999">
    <property type="term" value="P:tetrahydrofolate interconversion"/>
    <property type="evidence" value="ECO:0007669"/>
    <property type="project" value="UniProtKB-UniPathway"/>
</dbReference>
<proteinExistence type="inferred from homology"/>
<organism evidence="7">
    <name type="scientific">Diacronema lutheri</name>
    <name type="common">Unicellular marine alga</name>
    <name type="synonym">Monochrysis lutheri</name>
    <dbReference type="NCBI Taxonomy" id="2081491"/>
    <lineage>
        <taxon>Eukaryota</taxon>
        <taxon>Haptista</taxon>
        <taxon>Haptophyta</taxon>
        <taxon>Pavlovophyceae</taxon>
        <taxon>Pavlovales</taxon>
        <taxon>Pavlovaceae</taxon>
        <taxon>Diacronema</taxon>
    </lineage>
</organism>
<dbReference type="InterPro" id="IPR020628">
    <property type="entry name" value="Formate_THF_ligase_CS"/>
</dbReference>
<dbReference type="AlphaFoldDB" id="A0A7R9YGV0"/>
<dbReference type="FunFam" id="3.10.410.10:FF:000001">
    <property type="entry name" value="Putative formate--tetrahydrofolate ligase"/>
    <property type="match status" value="1"/>
</dbReference>
<dbReference type="SUPFAM" id="SSF52540">
    <property type="entry name" value="P-loop containing nucleoside triphosphate hydrolases"/>
    <property type="match status" value="1"/>
</dbReference>
<dbReference type="OMA" id="KFWNLKC"/>
<dbReference type="OrthoDB" id="1845775at2759"/>
<dbReference type="CDD" id="cd00477">
    <property type="entry name" value="FTHFS"/>
    <property type="match status" value="1"/>
</dbReference>
<dbReference type="FunFam" id="3.40.50.300:FF:000245">
    <property type="entry name" value="C-1-tetrahydrofolate synthase, cytoplasmic"/>
    <property type="match status" value="1"/>
</dbReference>
<dbReference type="InterPro" id="IPR000559">
    <property type="entry name" value="Formate_THF_ligase"/>
</dbReference>
<dbReference type="PROSITE" id="PS00721">
    <property type="entry name" value="FTHFS_1"/>
    <property type="match status" value="1"/>
</dbReference>
<dbReference type="PROSITE" id="PS00722">
    <property type="entry name" value="FTHFS_2"/>
    <property type="match status" value="1"/>
</dbReference>
<name>A0A7R9YGV0_DIALT</name>
<evidence type="ECO:0000256" key="1">
    <source>
        <dbReference type="ARBA" id="ARBA00004777"/>
    </source>
</evidence>
<reference evidence="8" key="2">
    <citation type="submission" date="2021-05" db="EMBL/GenBank/DDBJ databases">
        <title>The genome of the haptophyte Pavlova lutheri (Diacronema luteri, Pavlovales) - a model for lipid biosynthesis in eukaryotic algae.</title>
        <authorList>
            <person name="Hulatt C.J."/>
            <person name="Posewitz M.C."/>
        </authorList>
    </citation>
    <scope>NUCLEOTIDE SEQUENCE</scope>
    <source>
        <strain evidence="8">NIVA-4/92</strain>
    </source>
</reference>
<dbReference type="EMBL" id="JAGTXO010000038">
    <property type="protein sequence ID" value="KAG8459711.1"/>
    <property type="molecule type" value="Genomic_DNA"/>
</dbReference>
<evidence type="ECO:0000313" key="9">
    <source>
        <dbReference type="Proteomes" id="UP000751190"/>
    </source>
</evidence>
<dbReference type="FunFam" id="3.40.50.300:FF:001522">
    <property type="entry name" value="Probable MIS1-C1-tetrahydrofolate synthase, mitochondrial"/>
    <property type="match status" value="1"/>
</dbReference>
<dbReference type="UniPathway" id="UPA00193"/>
<dbReference type="GO" id="GO:0004329">
    <property type="term" value="F:formate-tetrahydrofolate ligase activity"/>
    <property type="evidence" value="ECO:0007669"/>
    <property type="project" value="UniProtKB-EC"/>
</dbReference>
<evidence type="ECO:0000313" key="8">
    <source>
        <dbReference type="EMBL" id="KAG8459711.1"/>
    </source>
</evidence>
<evidence type="ECO:0000256" key="5">
    <source>
        <dbReference type="ARBA" id="ARBA00022741"/>
    </source>
</evidence>
<evidence type="ECO:0000256" key="2">
    <source>
        <dbReference type="ARBA" id="ARBA00012295"/>
    </source>
</evidence>
<dbReference type="Gene3D" id="1.10.8.770">
    <property type="match status" value="1"/>
</dbReference>
<evidence type="ECO:0000256" key="3">
    <source>
        <dbReference type="ARBA" id="ARBA00022563"/>
    </source>
</evidence>
<dbReference type="InterPro" id="IPR027417">
    <property type="entry name" value="P-loop_NTPase"/>
</dbReference>
<accession>A0A7R9YGV0</accession>
<keyword evidence="6" id="KW-0067">ATP-binding</keyword>
<keyword evidence="9" id="KW-1185">Reference proteome</keyword>